<dbReference type="PANTHER" id="PTHR47272">
    <property type="entry name" value="DDE_TNP_1_7 DOMAIN-CONTAINING PROTEIN"/>
    <property type="match status" value="1"/>
</dbReference>
<accession>A0A6G0U8L0</accession>
<dbReference type="Pfam" id="PF13843">
    <property type="entry name" value="DDE_Tnp_1_7"/>
    <property type="match status" value="2"/>
</dbReference>
<dbReference type="PANTHER" id="PTHR47272:SF1">
    <property type="entry name" value="PIGGYBAC TRANSPOSABLE ELEMENT-DERIVED PROTEIN 3-LIKE"/>
    <property type="match status" value="1"/>
</dbReference>
<feature type="domain" description="PiggyBac transposable element-derived protein" evidence="1">
    <location>
        <begin position="146"/>
        <end position="281"/>
    </location>
</feature>
<keyword evidence="3" id="KW-1185">Reference proteome</keyword>
<dbReference type="OrthoDB" id="123207at2759"/>
<dbReference type="EMBL" id="VYZN01000001">
    <property type="protein sequence ID" value="KAE9545458.1"/>
    <property type="molecule type" value="Genomic_DNA"/>
</dbReference>
<dbReference type="AlphaFoldDB" id="A0A6G0U8L0"/>
<gene>
    <name evidence="2" type="ORF">AGLY_001001</name>
</gene>
<dbReference type="InterPro" id="IPR029526">
    <property type="entry name" value="PGBD"/>
</dbReference>
<evidence type="ECO:0000313" key="3">
    <source>
        <dbReference type="Proteomes" id="UP000475862"/>
    </source>
</evidence>
<dbReference type="Proteomes" id="UP000475862">
    <property type="component" value="Unassembled WGS sequence"/>
</dbReference>
<name>A0A6G0U8L0_APHGL</name>
<sequence length="408" mass="47524">MLIRKICFLHVDYASNYESSSSSLSANTDENESDELLKDFELNPIDEATREFFDSIDENIIEEEISTTNFSPTFVSDISKPITTGTSPLPETEFVSPLPTQFVSPRSSRKYKIEHMQFKWESEKQLNFGVEIPNYEFHTNNKEVLTPYVYFKRFFSDDIFDLIVQVSNNYSFQKFGKSVNISSAELADFHAVQLWMGVNKLPAYTNYWSNLMGVPKVQEIMPLKKYQKILRSLHFQNNDEYDPDDRFYKIRPFLNKIRQNCLNQEEGNRYSIDEMMIPYKGWNINGQVFDILPNGGESKFTDIKFTEYENKYFGLGGKVILALASTIPRKPLLVIYYDNFFTSPELIYHLRKKYGILSLGTVQQNRLTNSPLLDEKNFNKKGRGSYFAKCDRKKKSWLSNGLTINLFA</sequence>
<comment type="caution">
    <text evidence="2">The sequence shown here is derived from an EMBL/GenBank/DDBJ whole genome shotgun (WGS) entry which is preliminary data.</text>
</comment>
<feature type="domain" description="PiggyBac transposable element-derived protein" evidence="1">
    <location>
        <begin position="311"/>
        <end position="380"/>
    </location>
</feature>
<reference evidence="2 3" key="1">
    <citation type="submission" date="2019-08" db="EMBL/GenBank/DDBJ databases">
        <title>The genome of the soybean aphid Biotype 1, its phylome, world population structure and adaptation to the North American continent.</title>
        <authorList>
            <person name="Giordano R."/>
            <person name="Donthu R.K."/>
            <person name="Hernandez A.G."/>
            <person name="Wright C.L."/>
            <person name="Zimin A.V."/>
        </authorList>
    </citation>
    <scope>NUCLEOTIDE SEQUENCE [LARGE SCALE GENOMIC DNA]</scope>
    <source>
        <tissue evidence="2">Whole aphids</tissue>
    </source>
</reference>
<evidence type="ECO:0000259" key="1">
    <source>
        <dbReference type="Pfam" id="PF13843"/>
    </source>
</evidence>
<evidence type="ECO:0000313" key="2">
    <source>
        <dbReference type="EMBL" id="KAE9545458.1"/>
    </source>
</evidence>
<proteinExistence type="predicted"/>
<organism evidence="2 3">
    <name type="scientific">Aphis glycines</name>
    <name type="common">Soybean aphid</name>
    <dbReference type="NCBI Taxonomy" id="307491"/>
    <lineage>
        <taxon>Eukaryota</taxon>
        <taxon>Metazoa</taxon>
        <taxon>Ecdysozoa</taxon>
        <taxon>Arthropoda</taxon>
        <taxon>Hexapoda</taxon>
        <taxon>Insecta</taxon>
        <taxon>Pterygota</taxon>
        <taxon>Neoptera</taxon>
        <taxon>Paraneoptera</taxon>
        <taxon>Hemiptera</taxon>
        <taxon>Sternorrhyncha</taxon>
        <taxon>Aphidomorpha</taxon>
        <taxon>Aphidoidea</taxon>
        <taxon>Aphididae</taxon>
        <taxon>Aphidini</taxon>
        <taxon>Aphis</taxon>
        <taxon>Aphis</taxon>
    </lineage>
</organism>
<protein>
    <recommendedName>
        <fullName evidence="1">PiggyBac transposable element-derived protein domain-containing protein</fullName>
    </recommendedName>
</protein>